<accession>A0A2A6CRW7</accession>
<protein>
    <submittedName>
        <fullName evidence="1">Uncharacterized protein</fullName>
    </submittedName>
</protein>
<accession>A0A8R1Z7A0</accession>
<dbReference type="Proteomes" id="UP000005239">
    <property type="component" value="Unassembled WGS sequence"/>
</dbReference>
<reference evidence="2" key="1">
    <citation type="journal article" date="2008" name="Nat. Genet.">
        <title>The Pristionchus pacificus genome provides a unique perspective on nematode lifestyle and parasitism.</title>
        <authorList>
            <person name="Dieterich C."/>
            <person name="Clifton S.W."/>
            <person name="Schuster L.N."/>
            <person name="Chinwalla A."/>
            <person name="Delehaunty K."/>
            <person name="Dinkelacker I."/>
            <person name="Fulton L."/>
            <person name="Fulton R."/>
            <person name="Godfrey J."/>
            <person name="Minx P."/>
            <person name="Mitreva M."/>
            <person name="Roeseler W."/>
            <person name="Tian H."/>
            <person name="Witte H."/>
            <person name="Yang S.P."/>
            <person name="Wilson R.K."/>
            <person name="Sommer R.J."/>
        </authorList>
    </citation>
    <scope>NUCLEOTIDE SEQUENCE [LARGE SCALE GENOMIC DNA]</scope>
    <source>
        <strain evidence="2">PS312</strain>
    </source>
</reference>
<dbReference type="EnsemblMetazoa" id="PPA44656.1">
    <property type="protein sequence ID" value="PPA44656.1"/>
    <property type="gene ID" value="WBGene00283025"/>
</dbReference>
<name>A0A2A6CRW7_PRIPA</name>
<organism evidence="1 2">
    <name type="scientific">Pristionchus pacificus</name>
    <name type="common">Parasitic nematode worm</name>
    <dbReference type="NCBI Taxonomy" id="54126"/>
    <lineage>
        <taxon>Eukaryota</taxon>
        <taxon>Metazoa</taxon>
        <taxon>Ecdysozoa</taxon>
        <taxon>Nematoda</taxon>
        <taxon>Chromadorea</taxon>
        <taxon>Rhabditida</taxon>
        <taxon>Rhabditina</taxon>
        <taxon>Diplogasteromorpha</taxon>
        <taxon>Diplogasteroidea</taxon>
        <taxon>Neodiplogasteridae</taxon>
        <taxon>Pristionchus</taxon>
    </lineage>
</organism>
<keyword evidence="2" id="KW-1185">Reference proteome</keyword>
<evidence type="ECO:0000313" key="2">
    <source>
        <dbReference type="Proteomes" id="UP000005239"/>
    </source>
</evidence>
<gene>
    <name evidence="1" type="primary">WBGene00283025</name>
</gene>
<reference evidence="1" key="2">
    <citation type="submission" date="2022-06" db="UniProtKB">
        <authorList>
            <consortium name="EnsemblMetazoa"/>
        </authorList>
    </citation>
    <scope>IDENTIFICATION</scope>
    <source>
        <strain evidence="1">PS312</strain>
    </source>
</reference>
<proteinExistence type="predicted"/>
<dbReference type="AlphaFoldDB" id="A0A2A6CRW7"/>
<evidence type="ECO:0000313" key="1">
    <source>
        <dbReference type="EnsemblMetazoa" id="PPA44656.1"/>
    </source>
</evidence>
<sequence length="204" mass="23356">MSSERSVVLLLDVSHMTAFSLAGVDRNDHIAVLRRQVVVASPRSIKDKPNNEDRFNANVCLSTDISIIDDIFNMSMFPLESEFYLKLAAILKGHSSHYFRPSQSILPYLIGYDVLEVPTLILNRDWLIDLCMMAIETLDKTTNKLCTLQLAIDREITGEQISHQLRYSYEKESEVCGSKFMEWGDKKKLPEDRDISTHVIIDIM</sequence>